<dbReference type="GO" id="GO:0003746">
    <property type="term" value="F:translation elongation factor activity"/>
    <property type="evidence" value="ECO:0007669"/>
    <property type="project" value="UniProtKB-UniRule"/>
</dbReference>
<dbReference type="KEGG" id="aplc:110983183"/>
<dbReference type="GO" id="GO:0005737">
    <property type="term" value="C:cytoplasm"/>
    <property type="evidence" value="ECO:0007669"/>
    <property type="project" value="TreeGrafter"/>
</dbReference>
<evidence type="ECO:0000256" key="3">
    <source>
        <dbReference type="PROSITE-ProRule" id="PRU00519"/>
    </source>
</evidence>
<dbReference type="Pfam" id="PF00043">
    <property type="entry name" value="GST_C"/>
    <property type="match status" value="1"/>
</dbReference>
<dbReference type="SUPFAM" id="SSF52833">
    <property type="entry name" value="Thioredoxin-like"/>
    <property type="match status" value="1"/>
</dbReference>
<dbReference type="AlphaFoldDB" id="A0A8B7Z3I0"/>
<feature type="domain" description="GST N-terminal" evidence="6">
    <location>
        <begin position="2"/>
        <end position="87"/>
    </location>
</feature>
<feature type="compositionally biased region" description="Basic and acidic residues" evidence="4">
    <location>
        <begin position="225"/>
        <end position="247"/>
    </location>
</feature>
<dbReference type="CTD" id="1937"/>
<dbReference type="Pfam" id="PF00647">
    <property type="entry name" value="EF1G"/>
    <property type="match status" value="1"/>
</dbReference>
<dbReference type="PROSITE" id="PS50405">
    <property type="entry name" value="GST_CTER"/>
    <property type="match status" value="1"/>
</dbReference>
<evidence type="ECO:0000259" key="7">
    <source>
        <dbReference type="PROSITE" id="PS50405"/>
    </source>
</evidence>
<dbReference type="PROSITE" id="PS50404">
    <property type="entry name" value="GST_NTER"/>
    <property type="match status" value="1"/>
</dbReference>
<dbReference type="InterPro" id="IPR036249">
    <property type="entry name" value="Thioredoxin-like_sf"/>
</dbReference>
<evidence type="ECO:0000256" key="4">
    <source>
        <dbReference type="SAM" id="MobiDB-lite"/>
    </source>
</evidence>
<dbReference type="CDD" id="cd03044">
    <property type="entry name" value="GST_N_EF1Bgamma"/>
    <property type="match status" value="1"/>
</dbReference>
<accession>A0A8B7Z3I0</accession>
<feature type="domain" description="GST C-terminal" evidence="7">
    <location>
        <begin position="88"/>
        <end position="221"/>
    </location>
</feature>
<dbReference type="Proteomes" id="UP000694845">
    <property type="component" value="Unplaced"/>
</dbReference>
<dbReference type="SFLD" id="SFLDS00019">
    <property type="entry name" value="Glutathione_Transferase_(cytos"/>
    <property type="match status" value="1"/>
</dbReference>
<dbReference type="PANTHER" id="PTHR43986">
    <property type="entry name" value="ELONGATION FACTOR 1-GAMMA"/>
    <property type="match status" value="1"/>
</dbReference>
<dbReference type="InterPro" id="IPR010987">
    <property type="entry name" value="Glutathione-S-Trfase_C-like"/>
</dbReference>
<feature type="domain" description="EF-1-gamma C-terminal" evidence="5">
    <location>
        <begin position="271"/>
        <end position="430"/>
    </location>
</feature>
<gene>
    <name evidence="9" type="primary">LOC110983183</name>
</gene>
<dbReference type="FunFam" id="3.30.70.1010:FF:000001">
    <property type="entry name" value="Elongation factor 1-gamma 1"/>
    <property type="match status" value="1"/>
</dbReference>
<dbReference type="PROSITE" id="PS50040">
    <property type="entry name" value="EF1G_C"/>
    <property type="match status" value="1"/>
</dbReference>
<keyword evidence="8" id="KW-1185">Reference proteome</keyword>
<dbReference type="CDD" id="cd03181">
    <property type="entry name" value="GST_C_EF1Bgamma_like"/>
    <property type="match status" value="1"/>
</dbReference>
<evidence type="ECO:0000313" key="9">
    <source>
        <dbReference type="RefSeq" id="XP_022097921.1"/>
    </source>
</evidence>
<keyword evidence="1 3" id="KW-0251">Elongation factor</keyword>
<dbReference type="InterPro" id="IPR004046">
    <property type="entry name" value="GST_C"/>
</dbReference>
<dbReference type="SFLD" id="SFLDG00358">
    <property type="entry name" value="Main_(cytGST)"/>
    <property type="match status" value="1"/>
</dbReference>
<dbReference type="Gene3D" id="3.40.30.10">
    <property type="entry name" value="Glutaredoxin"/>
    <property type="match status" value="1"/>
</dbReference>
<dbReference type="GO" id="GO:0005634">
    <property type="term" value="C:nucleus"/>
    <property type="evidence" value="ECO:0007669"/>
    <property type="project" value="TreeGrafter"/>
</dbReference>
<dbReference type="SUPFAM" id="SSF89942">
    <property type="entry name" value="eEF1-gamma domain"/>
    <property type="match status" value="1"/>
</dbReference>
<dbReference type="OMA" id="TQYFSWT"/>
<dbReference type="InterPro" id="IPR001662">
    <property type="entry name" value="EF1B_G_C"/>
</dbReference>
<evidence type="ECO:0000256" key="2">
    <source>
        <dbReference type="ARBA" id="ARBA00022917"/>
    </source>
</evidence>
<dbReference type="Gene3D" id="3.30.70.1010">
    <property type="entry name" value="Translation elongation factor EF1B, gamma chain, conserved domain"/>
    <property type="match status" value="1"/>
</dbReference>
<name>A0A8B7Z3I0_ACAPL</name>
<dbReference type="PANTHER" id="PTHR43986:SF1">
    <property type="entry name" value="ELONGATION FACTOR 1-GAMMA"/>
    <property type="match status" value="1"/>
</dbReference>
<evidence type="ECO:0000259" key="5">
    <source>
        <dbReference type="PROSITE" id="PS50040"/>
    </source>
</evidence>
<feature type="region of interest" description="Disordered" evidence="4">
    <location>
        <begin position="225"/>
        <end position="280"/>
    </location>
</feature>
<reference evidence="9" key="1">
    <citation type="submission" date="2025-08" db="UniProtKB">
        <authorList>
            <consortium name="RefSeq"/>
        </authorList>
    </citation>
    <scope>IDENTIFICATION</scope>
</reference>
<dbReference type="OrthoDB" id="249703at2759"/>
<protein>
    <submittedName>
        <fullName evidence="9">Elongation factor 1-gamma-A-like</fullName>
    </submittedName>
</protein>
<dbReference type="InterPro" id="IPR050802">
    <property type="entry name" value="EF-GSTs"/>
</dbReference>
<dbReference type="InterPro" id="IPR040079">
    <property type="entry name" value="Glutathione_S-Trfase"/>
</dbReference>
<proteinExistence type="predicted"/>
<dbReference type="GeneID" id="110983183"/>
<dbReference type="RefSeq" id="XP_022097921.1">
    <property type="nucleotide sequence ID" value="XM_022242229.1"/>
</dbReference>
<dbReference type="InterPro" id="IPR004045">
    <property type="entry name" value="Glutathione_S-Trfase_N"/>
</dbReference>
<dbReference type="Pfam" id="PF02798">
    <property type="entry name" value="GST_N"/>
    <property type="match status" value="1"/>
</dbReference>
<dbReference type="FunFam" id="1.20.1050.10:FF:000006">
    <property type="entry name" value="Elongation factor 1 gamma"/>
    <property type="match status" value="1"/>
</dbReference>
<evidence type="ECO:0000256" key="1">
    <source>
        <dbReference type="ARBA" id="ARBA00022768"/>
    </source>
</evidence>
<dbReference type="SMART" id="SM01183">
    <property type="entry name" value="EF1G"/>
    <property type="match status" value="1"/>
</dbReference>
<dbReference type="FunFam" id="3.40.30.10:FF:000088">
    <property type="entry name" value="Elongation factor 1-gamma"/>
    <property type="match status" value="1"/>
</dbReference>
<keyword evidence="2 3" id="KW-0648">Protein biosynthesis</keyword>
<organism evidence="8 9">
    <name type="scientific">Acanthaster planci</name>
    <name type="common">Crown-of-thorns starfish</name>
    <dbReference type="NCBI Taxonomy" id="133434"/>
    <lineage>
        <taxon>Eukaryota</taxon>
        <taxon>Metazoa</taxon>
        <taxon>Echinodermata</taxon>
        <taxon>Eleutherozoa</taxon>
        <taxon>Asterozoa</taxon>
        <taxon>Asteroidea</taxon>
        <taxon>Valvatacea</taxon>
        <taxon>Valvatida</taxon>
        <taxon>Acanthasteridae</taxon>
        <taxon>Acanthaster</taxon>
    </lineage>
</organism>
<dbReference type="SUPFAM" id="SSF47616">
    <property type="entry name" value="GST C-terminal domain-like"/>
    <property type="match status" value="1"/>
</dbReference>
<dbReference type="Gene3D" id="1.20.1050.10">
    <property type="match status" value="1"/>
</dbReference>
<evidence type="ECO:0000259" key="6">
    <source>
        <dbReference type="PROSITE" id="PS50404"/>
    </source>
</evidence>
<sequence length="430" mass="49368">MATGKLYTYPDNFRAFKILIAAQYSGAKITLVQDPPSFKFGETNKSPEFLSKFPLGKVPAFEGNDGVCLFESNAIAYYVANSQLRGEDTLSQAYVQLYVNFADSEILPAACNWVFPTLGIMQFNKGNTERAKEDIKKALGYLDEVLKTRTFLVGERVTLADISVACNLLLLYKSVLDPQFRAPFRNVTRWFTTVVNQPQAKAVLGEVQLCEKMAQFDAKKFAELSGKKDKKKEEKEAKKESKKESKKAQPKAAKPDEDEEEERPPPAPKEKKDPFADLPPPTMDMDAFKRSYSNEDTLTKALPHFWEHFDKENYSIWHAEYLFPEQLKLIFMSCNLVGGMYQRLEKMRKHAFASVIIFGEDNNSTISGVWFWRGQNLIFKRSDDWDVDYESYKWTKLDPDAPETKKMVEEYFCCEGEFDGKKVASYKIYK</sequence>
<dbReference type="InterPro" id="IPR036433">
    <property type="entry name" value="EF1B_G_C_sf"/>
</dbReference>
<dbReference type="InterPro" id="IPR036282">
    <property type="entry name" value="Glutathione-S-Trfase_C_sf"/>
</dbReference>
<evidence type="ECO:0000313" key="8">
    <source>
        <dbReference type="Proteomes" id="UP000694845"/>
    </source>
</evidence>